<dbReference type="PANTHER" id="PTHR43881">
    <property type="entry name" value="GAMMA-GLUTAMYLTRANSPEPTIDASE (AFU_ORTHOLOGUE AFUA_4G13580)"/>
    <property type="match status" value="1"/>
</dbReference>
<dbReference type="Gene3D" id="1.10.246.130">
    <property type="match status" value="1"/>
</dbReference>
<evidence type="ECO:0000313" key="1">
    <source>
        <dbReference type="EMBL" id="MBD2545946.1"/>
    </source>
</evidence>
<dbReference type="InterPro" id="IPR043137">
    <property type="entry name" value="GGT_ssub_C"/>
</dbReference>
<protein>
    <submittedName>
        <fullName evidence="1">Gamma-glutamyltransferase family protein</fullName>
    </submittedName>
</protein>
<comment type="caution">
    <text evidence="1">The sequence shown here is derived from an EMBL/GenBank/DDBJ whole genome shotgun (WGS) entry which is preliminary data.</text>
</comment>
<dbReference type="PRINTS" id="PR01210">
    <property type="entry name" value="GGTRANSPTASE"/>
</dbReference>
<dbReference type="InterPro" id="IPR043138">
    <property type="entry name" value="GGT_lsub"/>
</dbReference>
<dbReference type="SUPFAM" id="SSF56235">
    <property type="entry name" value="N-terminal nucleophile aminohydrolases (Ntn hydrolases)"/>
    <property type="match status" value="1"/>
</dbReference>
<dbReference type="Pfam" id="PF01019">
    <property type="entry name" value="G_glu_transpept"/>
    <property type="match status" value="1"/>
</dbReference>
<dbReference type="EMBL" id="JACJSK010000029">
    <property type="protein sequence ID" value="MBD2545946.1"/>
    <property type="molecule type" value="Genomic_DNA"/>
</dbReference>
<proteinExistence type="predicted"/>
<name>A0ABR8EH49_9CYAN</name>
<reference evidence="1 2" key="1">
    <citation type="journal article" date="2020" name="ISME J.">
        <title>Comparative genomics reveals insights into cyanobacterial evolution and habitat adaptation.</title>
        <authorList>
            <person name="Chen M.Y."/>
            <person name="Teng W.K."/>
            <person name="Zhao L."/>
            <person name="Hu C.X."/>
            <person name="Zhou Y.K."/>
            <person name="Han B.P."/>
            <person name="Song L.R."/>
            <person name="Shu W.S."/>
        </authorList>
    </citation>
    <scope>NUCLEOTIDE SEQUENCE [LARGE SCALE GENOMIC DNA]</scope>
    <source>
        <strain evidence="1 2">FACHB-1370</strain>
    </source>
</reference>
<sequence length="532" mass="57926">MLFGNLTEYPYPSMRPVIMGKRGAVATSQPQAAIAGMEMLLAGGNAVDAAIAMAITLTVVKPTANGIGSDAFALVWDGKVHGLNGSGKSPQNLTIEKFAGQETIPHYGWLPVTVPGAVSAWRMLWERWGKLPFEQLFSPAIRYATEGFPVSPETAQAWQAAERIYLTKKGTEFTAFKEIFFPKNRAPAAGEIWGSLLHAQTLTEIANTGGESFYQGNLAAKISHFAAETGGLLTGDDLSKHQGDWVSPIAADYRQVTVWELPPNTPGIATLMGLNILEGFNLSEYPRESVDSYHLQIEAMKLAFADLHQYNADPRYMKMSVHRLLDKDYADERRRLIGHKAIAHALPGLPKGGTVYLATADRDLMVSFIQSNYMGFGSGIVVPETGISLHNRGCGFTLETGHPNQVAPGKRPLHTIMPGFLTENSQPLGPFGVMGGPMQPQGHLQMVTNLVDYQLNPQAALDAPRWRFLENNQVILENFVSEAIVKGLLDRGHGVRVSPEKSLFGRGQMILQQNGVFLAGSEPRSDGMAIAF</sequence>
<dbReference type="Proteomes" id="UP000641954">
    <property type="component" value="Unassembled WGS sequence"/>
</dbReference>
<organism evidence="1 2">
    <name type="scientific">Planktothricoides raciborskii FACHB-1370</name>
    <dbReference type="NCBI Taxonomy" id="2949576"/>
    <lineage>
        <taxon>Bacteria</taxon>
        <taxon>Bacillati</taxon>
        <taxon>Cyanobacteriota</taxon>
        <taxon>Cyanophyceae</taxon>
        <taxon>Oscillatoriophycideae</taxon>
        <taxon>Oscillatoriales</taxon>
        <taxon>Oscillatoriaceae</taxon>
        <taxon>Planktothricoides</taxon>
    </lineage>
</organism>
<evidence type="ECO:0000313" key="2">
    <source>
        <dbReference type="Proteomes" id="UP000641954"/>
    </source>
</evidence>
<accession>A0ABR8EH49</accession>
<dbReference type="Gene3D" id="3.60.20.40">
    <property type="match status" value="1"/>
</dbReference>
<keyword evidence="2" id="KW-1185">Reference proteome</keyword>
<gene>
    <name evidence="1" type="ORF">H6G72_19305</name>
</gene>
<dbReference type="PANTHER" id="PTHR43881:SF1">
    <property type="entry name" value="GAMMA-GLUTAMYLTRANSPEPTIDASE (AFU_ORTHOLOGUE AFUA_4G13580)"/>
    <property type="match status" value="1"/>
</dbReference>
<dbReference type="InterPro" id="IPR052896">
    <property type="entry name" value="GGT-like_enzyme"/>
</dbReference>
<dbReference type="InterPro" id="IPR029055">
    <property type="entry name" value="Ntn_hydrolases_N"/>
</dbReference>